<feature type="domain" description="Transcription regulator PadR N-terminal" evidence="1">
    <location>
        <begin position="11"/>
        <end position="84"/>
    </location>
</feature>
<dbReference type="PANTHER" id="PTHR43252:SF6">
    <property type="entry name" value="NEGATIVE TRANSCRIPTION REGULATOR PADR"/>
    <property type="match status" value="1"/>
</dbReference>
<dbReference type="Pfam" id="PF10400">
    <property type="entry name" value="Vir_act_alpha_C"/>
    <property type="match status" value="1"/>
</dbReference>
<dbReference type="InterPro" id="IPR036390">
    <property type="entry name" value="WH_DNA-bd_sf"/>
</dbReference>
<dbReference type="InterPro" id="IPR018309">
    <property type="entry name" value="Tscrpt_reg_PadR_C"/>
</dbReference>
<dbReference type="InterPro" id="IPR036388">
    <property type="entry name" value="WH-like_DNA-bd_sf"/>
</dbReference>
<protein>
    <submittedName>
        <fullName evidence="3">PadR family transcriptional regulator</fullName>
    </submittedName>
</protein>
<dbReference type="SUPFAM" id="SSF46785">
    <property type="entry name" value="Winged helix' DNA-binding domain"/>
    <property type="match status" value="1"/>
</dbReference>
<dbReference type="Gene3D" id="6.10.140.190">
    <property type="match status" value="1"/>
</dbReference>
<organism evidence="3 4">
    <name type="scientific">Megasphaera massiliensis</name>
    <dbReference type="NCBI Taxonomy" id="1232428"/>
    <lineage>
        <taxon>Bacteria</taxon>
        <taxon>Bacillati</taxon>
        <taxon>Bacillota</taxon>
        <taxon>Negativicutes</taxon>
        <taxon>Veillonellales</taxon>
        <taxon>Veillonellaceae</taxon>
        <taxon>Megasphaera</taxon>
    </lineage>
</organism>
<evidence type="ECO:0000313" key="3">
    <source>
        <dbReference type="EMBL" id="MCQ5342282.1"/>
    </source>
</evidence>
<dbReference type="RefSeq" id="WP_062412354.1">
    <property type="nucleotide sequence ID" value="NZ_JAJCIO010000015.1"/>
</dbReference>
<evidence type="ECO:0000259" key="1">
    <source>
        <dbReference type="Pfam" id="PF03551"/>
    </source>
</evidence>
<accession>A0ABT1SQX5</accession>
<dbReference type="InterPro" id="IPR005149">
    <property type="entry name" value="Tscrpt_reg_PadR_N"/>
</dbReference>
<dbReference type="Proteomes" id="UP001206692">
    <property type="component" value="Unassembled WGS sequence"/>
</dbReference>
<dbReference type="Gene3D" id="1.10.10.10">
    <property type="entry name" value="Winged helix-like DNA-binding domain superfamily/Winged helix DNA-binding domain"/>
    <property type="match status" value="1"/>
</dbReference>
<evidence type="ECO:0000259" key="2">
    <source>
        <dbReference type="Pfam" id="PF10400"/>
    </source>
</evidence>
<dbReference type="Pfam" id="PF03551">
    <property type="entry name" value="PadR"/>
    <property type="match status" value="1"/>
</dbReference>
<sequence>MAQKNTLRYVILGLLSKAPMAGYDIKKAFEGEIGDFWYSNHSQIYPELSRMEQDRLISGHEEIVGSKLTKKKYTITDSGRTVFNQWLSESLNALPPTRDEFAMKVYFMDSAQDPLLVTLFREEILRHEEKLDYLQSRWQVLFAGKDRDDGHFGHALILERAIRREKDLLVWLHEAEKRLPGKP</sequence>
<evidence type="ECO:0000313" key="4">
    <source>
        <dbReference type="Proteomes" id="UP001206692"/>
    </source>
</evidence>
<name>A0ABT1SQX5_9FIRM</name>
<comment type="caution">
    <text evidence="3">The sequence shown here is derived from an EMBL/GenBank/DDBJ whole genome shotgun (WGS) entry which is preliminary data.</text>
</comment>
<feature type="domain" description="Transcription regulator PadR C-terminal" evidence="2">
    <location>
        <begin position="97"/>
        <end position="179"/>
    </location>
</feature>
<dbReference type="PANTHER" id="PTHR43252">
    <property type="entry name" value="TRANSCRIPTIONAL REGULATOR YQJI"/>
    <property type="match status" value="1"/>
</dbReference>
<dbReference type="EMBL" id="JANGEW010000006">
    <property type="protein sequence ID" value="MCQ5342282.1"/>
    <property type="molecule type" value="Genomic_DNA"/>
</dbReference>
<keyword evidence="4" id="KW-1185">Reference proteome</keyword>
<gene>
    <name evidence="3" type="ORF">NE675_04435</name>
</gene>
<reference evidence="3 4" key="1">
    <citation type="submission" date="2022-06" db="EMBL/GenBank/DDBJ databases">
        <title>Isolation of gut microbiota from human fecal samples.</title>
        <authorList>
            <person name="Pamer E.G."/>
            <person name="Barat B."/>
            <person name="Waligurski E."/>
            <person name="Medina S."/>
            <person name="Paddock L."/>
            <person name="Mostad J."/>
        </authorList>
    </citation>
    <scope>NUCLEOTIDE SEQUENCE [LARGE SCALE GENOMIC DNA]</scope>
    <source>
        <strain evidence="3 4">DFI.1.1</strain>
    </source>
</reference>
<proteinExistence type="predicted"/>